<dbReference type="AlphaFoldDB" id="A0A9W7SST2"/>
<protein>
    <submittedName>
        <fullName evidence="1">Uncharacterized protein</fullName>
    </submittedName>
</protein>
<dbReference type="EMBL" id="RIBY02001832">
    <property type="protein sequence ID" value="KAH9828106.1"/>
    <property type="molecule type" value="Genomic_DNA"/>
</dbReference>
<sequence length="60" mass="7067">MTIRRRRSEEDVWHRELDRHPIVARPSSPNLVVRGGVDQHESVDDVRYEVSGRQEQCDDP</sequence>
<dbReference type="Proteomes" id="UP001138500">
    <property type="component" value="Unassembled WGS sequence"/>
</dbReference>
<evidence type="ECO:0000313" key="2">
    <source>
        <dbReference type="Proteomes" id="UP001138500"/>
    </source>
</evidence>
<keyword evidence="2" id="KW-1185">Reference proteome</keyword>
<evidence type="ECO:0000313" key="1">
    <source>
        <dbReference type="EMBL" id="KAH9828106.1"/>
    </source>
</evidence>
<reference evidence="1 2" key="2">
    <citation type="journal article" date="2021" name="Curr. Genet.">
        <title>Genetic response to nitrogen starvation in the aggressive Eucalyptus foliar pathogen Teratosphaeria destructans.</title>
        <authorList>
            <person name="Havenga M."/>
            <person name="Wingfield B.D."/>
            <person name="Wingfield M.J."/>
            <person name="Dreyer L.L."/>
            <person name="Roets F."/>
            <person name="Aylward J."/>
        </authorList>
    </citation>
    <scope>NUCLEOTIDE SEQUENCE [LARGE SCALE GENOMIC DNA]</scope>
    <source>
        <strain evidence="1">CMW44962</strain>
    </source>
</reference>
<organism evidence="1 2">
    <name type="scientific">Teratosphaeria destructans</name>
    <dbReference type="NCBI Taxonomy" id="418781"/>
    <lineage>
        <taxon>Eukaryota</taxon>
        <taxon>Fungi</taxon>
        <taxon>Dikarya</taxon>
        <taxon>Ascomycota</taxon>
        <taxon>Pezizomycotina</taxon>
        <taxon>Dothideomycetes</taxon>
        <taxon>Dothideomycetidae</taxon>
        <taxon>Mycosphaerellales</taxon>
        <taxon>Teratosphaeriaceae</taxon>
        <taxon>Teratosphaeria</taxon>
    </lineage>
</organism>
<name>A0A9W7SST2_9PEZI</name>
<comment type="caution">
    <text evidence="1">The sequence shown here is derived from an EMBL/GenBank/DDBJ whole genome shotgun (WGS) entry which is preliminary data.</text>
</comment>
<gene>
    <name evidence="1" type="ORF">Tdes44962_MAKER09473</name>
</gene>
<reference evidence="1 2" key="1">
    <citation type="journal article" date="2018" name="IMA Fungus">
        <title>IMA Genome-F 10: Nine draft genome sequences of Claviceps purpurea s.lat., including C. arundinis, C. humidiphila, and C. cf. spartinae, pseudomolecules for the pitch canker pathogen Fusarium circinatum, draft genome of Davidsoniella eucalypti, Grosmannia galeiformis, Quambalaria eucalypti, and Teratosphaeria destructans.</title>
        <authorList>
            <person name="Wingfield B.D."/>
            <person name="Liu M."/>
            <person name="Nguyen H.D."/>
            <person name="Lane F.A."/>
            <person name="Morgan S.W."/>
            <person name="De Vos L."/>
            <person name="Wilken P.M."/>
            <person name="Duong T.A."/>
            <person name="Aylward J."/>
            <person name="Coetzee M.P."/>
            <person name="Dadej K."/>
            <person name="De Beer Z.W."/>
            <person name="Findlay W."/>
            <person name="Havenga M."/>
            <person name="Kolarik M."/>
            <person name="Menzies J.G."/>
            <person name="Naidoo K."/>
            <person name="Pochopski O."/>
            <person name="Shoukouhi P."/>
            <person name="Santana Q.C."/>
            <person name="Seifert K.A."/>
            <person name="Soal N."/>
            <person name="Steenkamp E.T."/>
            <person name="Tatham C.T."/>
            <person name="van der Nest M.A."/>
            <person name="Wingfield M.J."/>
        </authorList>
    </citation>
    <scope>NUCLEOTIDE SEQUENCE [LARGE SCALE GENOMIC DNA]</scope>
    <source>
        <strain evidence="1">CMW44962</strain>
    </source>
</reference>
<accession>A0A9W7SST2</accession>
<proteinExistence type="predicted"/>